<evidence type="ECO:0000256" key="2">
    <source>
        <dbReference type="ARBA" id="ARBA00022942"/>
    </source>
</evidence>
<dbReference type="Pfam" id="PF01398">
    <property type="entry name" value="JAB"/>
    <property type="match status" value="1"/>
</dbReference>
<evidence type="ECO:0000313" key="5">
    <source>
        <dbReference type="EMBL" id="CAD8226701.1"/>
    </source>
</evidence>
<dbReference type="AlphaFoldDB" id="A0A7R9T6I3"/>
<name>A0A7R9T6I3_MICPS</name>
<sequence>MDGQVVKKGLYEEVVVHPLVLLSVVDHFRRVEEDDTESKRVIGVLLGEARKGRLDVTSSFAVPFEEDENDPSIWFLDHSYLEKMCGMFRRINAKEKIVGWYSTGPKIRTNDLDIQALISDYHPNPVFVIVDVRPDMVGIPTSAYAAEQEIRDDGTQKEEKTFTHLPSSIEAFEAEEIGVEHLLRDVKDNTVSTLATQVSEKIHSLNGLETRLREIKKYMDHVVDGTLPVNHEILGHLQDAFNLLPNLNMESYVKAFAVKTNDMMLVTYLSSLIRSVIALHDLINNKQIMKEKEKELDAAAAAAANPKKDGKEGPESAKEEEGGDAAEAKKDDAK</sequence>
<dbReference type="InterPro" id="IPR024969">
    <property type="entry name" value="EIF3F/CSN6-like_C"/>
</dbReference>
<dbReference type="OMA" id="HAMSIKT"/>
<comment type="similarity">
    <text evidence="1">Belongs to the peptidase M67A family.</text>
</comment>
<evidence type="ECO:0000256" key="1">
    <source>
        <dbReference type="ARBA" id="ARBA00008568"/>
    </source>
</evidence>
<dbReference type="InterPro" id="IPR000555">
    <property type="entry name" value="JAMM/MPN+_dom"/>
</dbReference>
<organism evidence="5">
    <name type="scientific">Micromonas pusilla</name>
    <name type="common">Picoplanktonic green alga</name>
    <name type="synonym">Chromulina pusilla</name>
    <dbReference type="NCBI Taxonomy" id="38833"/>
    <lineage>
        <taxon>Eukaryota</taxon>
        <taxon>Viridiplantae</taxon>
        <taxon>Chlorophyta</taxon>
        <taxon>Mamiellophyceae</taxon>
        <taxon>Mamiellales</taxon>
        <taxon>Mamiellaceae</taxon>
        <taxon>Micromonas</taxon>
    </lineage>
</organism>
<dbReference type="EMBL" id="HBDY01000036">
    <property type="protein sequence ID" value="CAD8226701.1"/>
    <property type="molecule type" value="Transcribed_RNA"/>
</dbReference>
<dbReference type="SMART" id="SM00232">
    <property type="entry name" value="JAB_MPN"/>
    <property type="match status" value="1"/>
</dbReference>
<dbReference type="PANTHER" id="PTHR10540">
    <property type="entry name" value="EUKARYOTIC TRANSLATION INITIATION FACTOR 3 SUBUNIT F-RELATED"/>
    <property type="match status" value="1"/>
</dbReference>
<evidence type="ECO:0000256" key="3">
    <source>
        <dbReference type="SAM" id="MobiDB-lite"/>
    </source>
</evidence>
<protein>
    <recommendedName>
        <fullName evidence="4">MPN domain-containing protein</fullName>
    </recommendedName>
</protein>
<feature type="domain" description="MPN" evidence="4">
    <location>
        <begin position="14"/>
        <end position="150"/>
    </location>
</feature>
<dbReference type="CDD" id="cd08062">
    <property type="entry name" value="MPN_RPN7_8"/>
    <property type="match status" value="1"/>
</dbReference>
<dbReference type="Pfam" id="PF13012">
    <property type="entry name" value="MitMem_reg"/>
    <property type="match status" value="1"/>
</dbReference>
<feature type="region of interest" description="Disordered" evidence="3">
    <location>
        <begin position="297"/>
        <end position="334"/>
    </location>
</feature>
<dbReference type="PANTHER" id="PTHR10540:SF7">
    <property type="entry name" value="26S PROTEASOME NON-ATPASE REGULATORY SUBUNIT 7"/>
    <property type="match status" value="1"/>
</dbReference>
<dbReference type="GO" id="GO:0008237">
    <property type="term" value="F:metallopeptidase activity"/>
    <property type="evidence" value="ECO:0007669"/>
    <property type="project" value="InterPro"/>
</dbReference>
<feature type="compositionally biased region" description="Basic and acidic residues" evidence="3">
    <location>
        <begin position="306"/>
        <end position="334"/>
    </location>
</feature>
<dbReference type="Gene3D" id="3.40.140.10">
    <property type="entry name" value="Cytidine Deaminase, domain 2"/>
    <property type="match status" value="1"/>
</dbReference>
<gene>
    <name evidence="5" type="ORF">MPUS1402_LOCUS25</name>
</gene>
<dbReference type="PROSITE" id="PS50249">
    <property type="entry name" value="MPN"/>
    <property type="match status" value="1"/>
</dbReference>
<dbReference type="GO" id="GO:0005838">
    <property type="term" value="C:proteasome regulatory particle"/>
    <property type="evidence" value="ECO:0007669"/>
    <property type="project" value="InterPro"/>
</dbReference>
<dbReference type="InterPro" id="IPR037518">
    <property type="entry name" value="MPN"/>
</dbReference>
<proteinExistence type="inferred from homology"/>
<accession>A0A7R9T6I3</accession>
<dbReference type="FunFam" id="3.40.140.10:FF:000013">
    <property type="entry name" value="26S proteasome non-ATPase regulatory subunit 7"/>
    <property type="match status" value="1"/>
</dbReference>
<keyword evidence="2" id="KW-0647">Proteasome</keyword>
<evidence type="ECO:0000259" key="4">
    <source>
        <dbReference type="PROSITE" id="PS50249"/>
    </source>
</evidence>
<dbReference type="InterPro" id="IPR033858">
    <property type="entry name" value="MPN_RPN7_8"/>
</dbReference>
<dbReference type="GO" id="GO:0048731">
    <property type="term" value="P:system development"/>
    <property type="evidence" value="ECO:0007669"/>
    <property type="project" value="UniProtKB-ARBA"/>
</dbReference>
<reference evidence="5" key="1">
    <citation type="submission" date="2021-01" db="EMBL/GenBank/DDBJ databases">
        <authorList>
            <person name="Corre E."/>
            <person name="Pelletier E."/>
            <person name="Niang G."/>
            <person name="Scheremetjew M."/>
            <person name="Finn R."/>
            <person name="Kale V."/>
            <person name="Holt S."/>
            <person name="Cochrane G."/>
            <person name="Meng A."/>
            <person name="Brown T."/>
            <person name="Cohen L."/>
        </authorList>
    </citation>
    <scope>NUCLEOTIDE SEQUENCE</scope>
    <source>
        <strain evidence="5">RCC1614</strain>
    </source>
</reference>
<dbReference type="GO" id="GO:0043161">
    <property type="term" value="P:proteasome-mediated ubiquitin-dependent protein catabolic process"/>
    <property type="evidence" value="ECO:0007669"/>
    <property type="project" value="TreeGrafter"/>
</dbReference>